<dbReference type="Pfam" id="PF00403">
    <property type="entry name" value="HMA"/>
    <property type="match status" value="1"/>
</dbReference>
<dbReference type="PROSITE" id="PS50846">
    <property type="entry name" value="HMA_2"/>
    <property type="match status" value="1"/>
</dbReference>
<evidence type="ECO:0000256" key="1">
    <source>
        <dbReference type="ARBA" id="ARBA00022723"/>
    </source>
</evidence>
<reference evidence="3 4" key="1">
    <citation type="submission" date="2021-03" db="EMBL/GenBank/DDBJ databases">
        <title>Genomic Encyclopedia of Type Strains, Phase IV (KMG-IV): sequencing the most valuable type-strain genomes for metagenomic binning, comparative biology and taxonomic classification.</title>
        <authorList>
            <person name="Goeker M."/>
        </authorList>
    </citation>
    <scope>NUCLEOTIDE SEQUENCE [LARGE SCALE GENOMIC DNA]</scope>
    <source>
        <strain evidence="3 4">DSM 21600</strain>
    </source>
</reference>
<comment type="caution">
    <text evidence="3">The sequence shown here is derived from an EMBL/GenBank/DDBJ whole genome shotgun (WGS) entry which is preliminary data.</text>
</comment>
<evidence type="ECO:0000313" key="3">
    <source>
        <dbReference type="EMBL" id="MBP1853224.1"/>
    </source>
</evidence>
<feature type="domain" description="HMA" evidence="2">
    <location>
        <begin position="12"/>
        <end position="76"/>
    </location>
</feature>
<sequence>MSLNTNEKARTDMHEFLVEDMSCGHCEATIRKALTAALPDAEVSIDLAQHRVTVTGDAAVAKAAIADAGYTPEPVR</sequence>
<dbReference type="EMBL" id="JAGGJU010000016">
    <property type="protein sequence ID" value="MBP1853224.1"/>
    <property type="molecule type" value="Genomic_DNA"/>
</dbReference>
<dbReference type="InterPro" id="IPR017969">
    <property type="entry name" value="Heavy-metal-associated_CS"/>
</dbReference>
<keyword evidence="1" id="KW-0479">Metal-binding</keyword>
<accession>A0ABS4E5K0</accession>
<protein>
    <submittedName>
        <fullName evidence="3">Copper chaperone</fullName>
    </submittedName>
</protein>
<dbReference type="Gene3D" id="3.30.70.100">
    <property type="match status" value="1"/>
</dbReference>
<organism evidence="3 4">
    <name type="scientific">Rhizobium halophytocola</name>
    <dbReference type="NCBI Taxonomy" id="735519"/>
    <lineage>
        <taxon>Bacteria</taxon>
        <taxon>Pseudomonadati</taxon>
        <taxon>Pseudomonadota</taxon>
        <taxon>Alphaproteobacteria</taxon>
        <taxon>Hyphomicrobiales</taxon>
        <taxon>Rhizobiaceae</taxon>
        <taxon>Rhizobium/Agrobacterium group</taxon>
        <taxon>Rhizobium</taxon>
    </lineage>
</organism>
<dbReference type="SUPFAM" id="SSF55008">
    <property type="entry name" value="HMA, heavy metal-associated domain"/>
    <property type="match status" value="1"/>
</dbReference>
<dbReference type="InterPro" id="IPR006121">
    <property type="entry name" value="HMA_dom"/>
</dbReference>
<dbReference type="InterPro" id="IPR036163">
    <property type="entry name" value="HMA_dom_sf"/>
</dbReference>
<dbReference type="CDD" id="cd00371">
    <property type="entry name" value="HMA"/>
    <property type="match status" value="1"/>
</dbReference>
<evidence type="ECO:0000259" key="2">
    <source>
        <dbReference type="PROSITE" id="PS50846"/>
    </source>
</evidence>
<name>A0ABS4E5K0_9HYPH</name>
<proteinExistence type="predicted"/>
<dbReference type="PROSITE" id="PS01047">
    <property type="entry name" value="HMA_1"/>
    <property type="match status" value="1"/>
</dbReference>
<dbReference type="RefSeq" id="WP_245224309.1">
    <property type="nucleotide sequence ID" value="NZ_JAGGJU010000016.1"/>
</dbReference>
<gene>
    <name evidence="3" type="ORF">J2Z17_004685</name>
</gene>
<keyword evidence="4" id="KW-1185">Reference proteome</keyword>
<dbReference type="Proteomes" id="UP000759443">
    <property type="component" value="Unassembled WGS sequence"/>
</dbReference>
<evidence type="ECO:0000313" key="4">
    <source>
        <dbReference type="Proteomes" id="UP000759443"/>
    </source>
</evidence>